<gene>
    <name evidence="4" type="ORF">AMON00008_LOCUS16355</name>
</gene>
<dbReference type="Pfam" id="PF02151">
    <property type="entry name" value="UVR"/>
    <property type="match status" value="1"/>
</dbReference>
<feature type="chain" id="PRO_5031180891" description="UVR domain-containing protein" evidence="2">
    <location>
        <begin position="29"/>
        <end position="491"/>
    </location>
</feature>
<feature type="region of interest" description="Disordered" evidence="1">
    <location>
        <begin position="83"/>
        <end position="129"/>
    </location>
</feature>
<accession>A0A7S4Q9N9</accession>
<feature type="compositionally biased region" description="Basic and acidic residues" evidence="1">
    <location>
        <begin position="465"/>
        <end position="479"/>
    </location>
</feature>
<evidence type="ECO:0000256" key="2">
    <source>
        <dbReference type="SAM" id="SignalP"/>
    </source>
</evidence>
<dbReference type="PANTHER" id="PTHR34957">
    <property type="entry name" value="NUCLEAR TRANSPORT FACTOR 2 (NTF2) FAMILY PROTEIN"/>
    <property type="match status" value="1"/>
</dbReference>
<dbReference type="Gene3D" id="3.10.450.50">
    <property type="match status" value="1"/>
</dbReference>
<dbReference type="InterPro" id="IPR036876">
    <property type="entry name" value="UVR_dom_sf"/>
</dbReference>
<protein>
    <recommendedName>
        <fullName evidence="3">UVR domain-containing protein</fullName>
    </recommendedName>
</protein>
<dbReference type="EMBL" id="HBNR01024395">
    <property type="protein sequence ID" value="CAE4576735.1"/>
    <property type="molecule type" value="Transcribed_RNA"/>
</dbReference>
<dbReference type="InterPro" id="IPR032710">
    <property type="entry name" value="NTF2-like_dom_sf"/>
</dbReference>
<name>A0A7S4Q9N9_9DINO</name>
<dbReference type="InterPro" id="IPR001943">
    <property type="entry name" value="UVR_dom"/>
</dbReference>
<feature type="signal peptide" evidence="2">
    <location>
        <begin position="1"/>
        <end position="28"/>
    </location>
</feature>
<feature type="domain" description="UVR" evidence="3">
    <location>
        <begin position="132"/>
        <end position="167"/>
    </location>
</feature>
<organism evidence="4">
    <name type="scientific">Alexandrium monilatum</name>
    <dbReference type="NCBI Taxonomy" id="311494"/>
    <lineage>
        <taxon>Eukaryota</taxon>
        <taxon>Sar</taxon>
        <taxon>Alveolata</taxon>
        <taxon>Dinophyceae</taxon>
        <taxon>Gonyaulacales</taxon>
        <taxon>Pyrocystaceae</taxon>
        <taxon>Alexandrium</taxon>
    </lineage>
</organism>
<evidence type="ECO:0000313" key="4">
    <source>
        <dbReference type="EMBL" id="CAE4576735.1"/>
    </source>
</evidence>
<evidence type="ECO:0000259" key="3">
    <source>
        <dbReference type="PROSITE" id="PS50151"/>
    </source>
</evidence>
<proteinExistence type="predicted"/>
<dbReference type="PROSITE" id="PS50151">
    <property type="entry name" value="UVR"/>
    <property type="match status" value="1"/>
</dbReference>
<dbReference type="Gene3D" id="4.10.860.10">
    <property type="entry name" value="UVR domain"/>
    <property type="match status" value="1"/>
</dbReference>
<dbReference type="PANTHER" id="PTHR34957:SF1">
    <property type="entry name" value="NUCLEAR TRANSPORT FACTOR 2 (NTF2) FAMILY PROTEIN"/>
    <property type="match status" value="1"/>
</dbReference>
<reference evidence="4" key="1">
    <citation type="submission" date="2021-01" db="EMBL/GenBank/DDBJ databases">
        <authorList>
            <person name="Corre E."/>
            <person name="Pelletier E."/>
            <person name="Niang G."/>
            <person name="Scheremetjew M."/>
            <person name="Finn R."/>
            <person name="Kale V."/>
            <person name="Holt S."/>
            <person name="Cochrane G."/>
            <person name="Meng A."/>
            <person name="Brown T."/>
            <person name="Cohen L."/>
        </authorList>
    </citation>
    <scope>NUCLEOTIDE SEQUENCE</scope>
    <source>
        <strain evidence="4">CCMP3105</strain>
    </source>
</reference>
<dbReference type="InterPro" id="IPR037401">
    <property type="entry name" value="SnoaL-like"/>
</dbReference>
<sequence>MAGRAPLAGVLACAGVGLLCCGVQGVFREPAFTAPGRRVAPGVQRLGKAAVSLGGGQTPRQRRSDGGCALGLAALVGLHAAARRASPAGRGSPRRWRRPRRAEGSGSASGSGSGNSEATGGTGADTPEATPNELVEELESQMHKLARAGKYEDAAVVRDKLSNAQVDDEARVLLANTELYTAFSDRNIERMRALWLPASYVQCIHPYEKRAAGYSDVCASWQRLFEAAKSAPSVVSAEDVRVLVRGATATIVCTERVTSKALKTTLHSMIATNIFRKVDGKWHLVHRHVSAAGDSAWGAPLLDDQMTAPDISEDSVMAWMSQAAGRFPVTKIIIQDASGKRFNMGEDEDFHPRVIDAMEIGDEDTDDSGMESDEDSDMDDMLVDEEENGMEIARDTVRALRRLSKQGLLTARAKIQLMSEMLRNPGESMPERAHELLLVDVPEDEKDAAWEDFAALVAMEARRLDARKAKASESGERKKPNGSGQGKGRGR</sequence>
<keyword evidence="2" id="KW-0732">Signal</keyword>
<dbReference type="Pfam" id="PF13474">
    <property type="entry name" value="SnoaL_3"/>
    <property type="match status" value="1"/>
</dbReference>
<dbReference type="SUPFAM" id="SSF46600">
    <property type="entry name" value="C-terminal UvrC-binding domain of UvrB"/>
    <property type="match status" value="1"/>
</dbReference>
<dbReference type="AlphaFoldDB" id="A0A7S4Q9N9"/>
<feature type="region of interest" description="Disordered" evidence="1">
    <location>
        <begin position="465"/>
        <end position="491"/>
    </location>
</feature>
<dbReference type="SUPFAM" id="SSF54427">
    <property type="entry name" value="NTF2-like"/>
    <property type="match status" value="1"/>
</dbReference>
<evidence type="ECO:0000256" key="1">
    <source>
        <dbReference type="SAM" id="MobiDB-lite"/>
    </source>
</evidence>